<feature type="transmembrane region" description="Helical" evidence="6">
    <location>
        <begin position="58"/>
        <end position="81"/>
    </location>
</feature>
<evidence type="ECO:0000313" key="8">
    <source>
        <dbReference type="EMBL" id="QJY44613.1"/>
    </source>
</evidence>
<dbReference type="EMBL" id="CP053564">
    <property type="protein sequence ID" value="QJY44613.1"/>
    <property type="molecule type" value="Genomic_DNA"/>
</dbReference>
<evidence type="ECO:0000256" key="4">
    <source>
        <dbReference type="ARBA" id="ARBA00022989"/>
    </source>
</evidence>
<dbReference type="PROSITE" id="PS50850">
    <property type="entry name" value="MFS"/>
    <property type="match status" value="1"/>
</dbReference>
<keyword evidence="5 6" id="KW-0472">Membrane</keyword>
<keyword evidence="9" id="KW-1185">Reference proteome</keyword>
<dbReference type="AlphaFoldDB" id="A0A6M6JBY9"/>
<proteinExistence type="predicted"/>
<evidence type="ECO:0000313" key="9">
    <source>
        <dbReference type="Proteomes" id="UP000505377"/>
    </source>
</evidence>
<dbReference type="PANTHER" id="PTHR43124">
    <property type="entry name" value="PURINE EFFLUX PUMP PBUE"/>
    <property type="match status" value="1"/>
</dbReference>
<sequence length="411" mass="41993">MAEKTVPRRRSADPSGSRTAGTAQLVLLIAGSCMSVLGTVLLAPVLPQMAAEFADTPGVALLVPVALTVPALMIGLISPFAGVIADAVDRKRVLIAAMVLYSVFGTAPLYLDTLGAIVASRVGVGVCEAAIMTCCTTLIGDYWTGARRSRYLGLQTIVTALAATVFFAAGGALGATGWRTPFWLYAAAVVIAVPMVFALWSPARPAAVEGVRRRLEPVPWRALAGPVAVTFLGGIWFYALIVELSFVLSGLGVTDPAAIGAAAAAMSVATAVGAFVFSRTAGRGPRVLLPVEFALTAVGLLVVASSTALPLVVAGAVVTGFGTGMLLPTLLTWTMNRLAFAQRGRGTGIWTGSLFIGQFLCPVLIVAVTGVVGGLQPALAVLGVGAAVMAVATFLALRGTHEPLDADAVHA</sequence>
<feature type="transmembrane region" description="Helical" evidence="6">
    <location>
        <begin position="93"/>
        <end position="111"/>
    </location>
</feature>
<name>A0A6M6JBY9_9PSEU</name>
<dbReference type="InterPro" id="IPR050189">
    <property type="entry name" value="MFS_Efflux_Transporters"/>
</dbReference>
<feature type="transmembrane region" description="Helical" evidence="6">
    <location>
        <begin position="222"/>
        <end position="251"/>
    </location>
</feature>
<feature type="transmembrane region" description="Helical" evidence="6">
    <location>
        <begin position="378"/>
        <end position="397"/>
    </location>
</feature>
<keyword evidence="4 6" id="KW-1133">Transmembrane helix</keyword>
<dbReference type="Pfam" id="PF07690">
    <property type="entry name" value="MFS_1"/>
    <property type="match status" value="1"/>
</dbReference>
<organism evidence="8 9">
    <name type="scientific">Pseudonocardia broussonetiae</name>
    <dbReference type="NCBI Taxonomy" id="2736640"/>
    <lineage>
        <taxon>Bacteria</taxon>
        <taxon>Bacillati</taxon>
        <taxon>Actinomycetota</taxon>
        <taxon>Actinomycetes</taxon>
        <taxon>Pseudonocardiales</taxon>
        <taxon>Pseudonocardiaceae</taxon>
        <taxon>Pseudonocardia</taxon>
    </lineage>
</organism>
<evidence type="ECO:0000256" key="1">
    <source>
        <dbReference type="ARBA" id="ARBA00004651"/>
    </source>
</evidence>
<feature type="transmembrane region" description="Helical" evidence="6">
    <location>
        <begin position="151"/>
        <end position="176"/>
    </location>
</feature>
<feature type="transmembrane region" description="Helical" evidence="6">
    <location>
        <begin position="117"/>
        <end position="139"/>
    </location>
</feature>
<evidence type="ECO:0000256" key="2">
    <source>
        <dbReference type="ARBA" id="ARBA00022475"/>
    </source>
</evidence>
<feature type="transmembrane region" description="Helical" evidence="6">
    <location>
        <begin position="347"/>
        <end position="372"/>
    </location>
</feature>
<feature type="transmembrane region" description="Helical" evidence="6">
    <location>
        <begin position="287"/>
        <end position="305"/>
    </location>
</feature>
<dbReference type="PROSITE" id="PS51257">
    <property type="entry name" value="PROKAR_LIPOPROTEIN"/>
    <property type="match status" value="1"/>
</dbReference>
<accession>A0A6M6JBY9</accession>
<dbReference type="RefSeq" id="WP_172153988.1">
    <property type="nucleotide sequence ID" value="NZ_CP053564.1"/>
</dbReference>
<dbReference type="KEGG" id="pbro:HOP40_01160"/>
<evidence type="ECO:0000256" key="3">
    <source>
        <dbReference type="ARBA" id="ARBA00022692"/>
    </source>
</evidence>
<evidence type="ECO:0000256" key="6">
    <source>
        <dbReference type="SAM" id="Phobius"/>
    </source>
</evidence>
<dbReference type="GO" id="GO:0005886">
    <property type="term" value="C:plasma membrane"/>
    <property type="evidence" value="ECO:0007669"/>
    <property type="project" value="UniProtKB-SubCell"/>
</dbReference>
<dbReference type="PANTHER" id="PTHR43124:SF3">
    <property type="entry name" value="CHLORAMPHENICOL EFFLUX PUMP RV0191"/>
    <property type="match status" value="1"/>
</dbReference>
<keyword evidence="3 6" id="KW-0812">Transmembrane</keyword>
<keyword evidence="2" id="KW-1003">Cell membrane</keyword>
<gene>
    <name evidence="8" type="ORF">HOP40_01160</name>
</gene>
<feature type="transmembrane region" description="Helical" evidence="6">
    <location>
        <begin position="311"/>
        <end position="335"/>
    </location>
</feature>
<dbReference type="InterPro" id="IPR036259">
    <property type="entry name" value="MFS_trans_sf"/>
</dbReference>
<feature type="transmembrane region" description="Helical" evidence="6">
    <location>
        <begin position="182"/>
        <end position="201"/>
    </location>
</feature>
<dbReference type="Gene3D" id="1.20.1250.20">
    <property type="entry name" value="MFS general substrate transporter like domains"/>
    <property type="match status" value="1"/>
</dbReference>
<comment type="subcellular location">
    <subcellularLocation>
        <location evidence="1">Cell membrane</location>
        <topology evidence="1">Multi-pass membrane protein</topology>
    </subcellularLocation>
</comment>
<dbReference type="GO" id="GO:0022857">
    <property type="term" value="F:transmembrane transporter activity"/>
    <property type="evidence" value="ECO:0007669"/>
    <property type="project" value="InterPro"/>
</dbReference>
<evidence type="ECO:0000256" key="5">
    <source>
        <dbReference type="ARBA" id="ARBA00023136"/>
    </source>
</evidence>
<feature type="transmembrane region" description="Helical" evidence="6">
    <location>
        <begin position="257"/>
        <end position="278"/>
    </location>
</feature>
<dbReference type="InterPro" id="IPR020846">
    <property type="entry name" value="MFS_dom"/>
</dbReference>
<feature type="domain" description="Major facilitator superfamily (MFS) profile" evidence="7">
    <location>
        <begin position="24"/>
        <end position="401"/>
    </location>
</feature>
<dbReference type="Proteomes" id="UP000505377">
    <property type="component" value="Chromosome"/>
</dbReference>
<feature type="transmembrane region" description="Helical" evidence="6">
    <location>
        <begin position="25"/>
        <end position="46"/>
    </location>
</feature>
<reference evidence="8 9" key="1">
    <citation type="submission" date="2020-05" db="EMBL/GenBank/DDBJ databases">
        <authorList>
            <person name="Mo P."/>
        </authorList>
    </citation>
    <scope>NUCLEOTIDE SEQUENCE [LARGE SCALE GENOMIC DNA]</scope>
    <source>
        <strain evidence="8 9">Gen01</strain>
    </source>
</reference>
<dbReference type="CDD" id="cd17473">
    <property type="entry name" value="MFS_arabinose_efflux_permease_like"/>
    <property type="match status" value="1"/>
</dbReference>
<evidence type="ECO:0000259" key="7">
    <source>
        <dbReference type="PROSITE" id="PS50850"/>
    </source>
</evidence>
<protein>
    <submittedName>
        <fullName evidence="8">MFS transporter</fullName>
    </submittedName>
</protein>
<dbReference type="SUPFAM" id="SSF103473">
    <property type="entry name" value="MFS general substrate transporter"/>
    <property type="match status" value="1"/>
</dbReference>
<dbReference type="InterPro" id="IPR011701">
    <property type="entry name" value="MFS"/>
</dbReference>